<dbReference type="InterPro" id="IPR029039">
    <property type="entry name" value="Flavoprotein-like_sf"/>
</dbReference>
<dbReference type="RefSeq" id="WP_201700305.1">
    <property type="nucleotide sequence ID" value="NZ_CAJHCQ010000027.1"/>
</dbReference>
<name>A0ABM8P8V3_9BURK</name>
<dbReference type="PANTHER" id="PTHR30543:SF21">
    <property type="entry name" value="NAD(P)H-DEPENDENT FMN REDUCTASE LOT6"/>
    <property type="match status" value="1"/>
</dbReference>
<dbReference type="Pfam" id="PF03358">
    <property type="entry name" value="FMN_red"/>
    <property type="match status" value="1"/>
</dbReference>
<dbReference type="EMBL" id="CAJHCQ010000027">
    <property type="protein sequence ID" value="CAD6559436.1"/>
    <property type="molecule type" value="Genomic_DNA"/>
</dbReference>
<protein>
    <recommendedName>
        <fullName evidence="1">NADPH-dependent FMN reductase-like domain-containing protein</fullName>
    </recommendedName>
</protein>
<feature type="domain" description="NADPH-dependent FMN reductase-like" evidence="1">
    <location>
        <begin position="7"/>
        <end position="148"/>
    </location>
</feature>
<proteinExistence type="predicted"/>
<dbReference type="Proteomes" id="UP000656319">
    <property type="component" value="Unassembled WGS sequence"/>
</dbReference>
<reference evidence="2 3" key="1">
    <citation type="submission" date="2020-10" db="EMBL/GenBank/DDBJ databases">
        <authorList>
            <person name="Peeters C."/>
        </authorList>
    </citation>
    <scope>NUCLEOTIDE SEQUENCE [LARGE SCALE GENOMIC DNA]</scope>
    <source>
        <strain evidence="2 3">LMG 27952</strain>
    </source>
</reference>
<accession>A0ABM8P8V3</accession>
<dbReference type="PANTHER" id="PTHR30543">
    <property type="entry name" value="CHROMATE REDUCTASE"/>
    <property type="match status" value="1"/>
</dbReference>
<evidence type="ECO:0000259" key="1">
    <source>
        <dbReference type="Pfam" id="PF03358"/>
    </source>
</evidence>
<comment type="caution">
    <text evidence="2">The sequence shown here is derived from an EMBL/GenBank/DDBJ whole genome shotgun (WGS) entry which is preliminary data.</text>
</comment>
<dbReference type="SUPFAM" id="SSF52218">
    <property type="entry name" value="Flavoproteins"/>
    <property type="match status" value="1"/>
</dbReference>
<sequence length="205" mass="22045">MSRRTTPRIVGIGGTVRAGSSSELALRFSLKAAEEEGALTRLIAGEDLVLPMYAPENRREDPRSQRLVELLREADGVIVASPGYHGSLSGLVKNALDYTEDMRTDERPYFEGRAVGSIVCAAGWQAVGTTLTALRSIIHALRGWPTPVGVGINTSTRAFDENGDCLDPAVAGQLRLVAKQVVEFARLRSLDAEYAPPLARAAATR</sequence>
<organism evidence="2 3">
    <name type="scientific">Paraburkholderia hiiakae</name>
    <dbReference type="NCBI Taxonomy" id="1081782"/>
    <lineage>
        <taxon>Bacteria</taxon>
        <taxon>Pseudomonadati</taxon>
        <taxon>Pseudomonadota</taxon>
        <taxon>Betaproteobacteria</taxon>
        <taxon>Burkholderiales</taxon>
        <taxon>Burkholderiaceae</taxon>
        <taxon>Paraburkholderia</taxon>
    </lineage>
</organism>
<evidence type="ECO:0000313" key="2">
    <source>
        <dbReference type="EMBL" id="CAD6559436.1"/>
    </source>
</evidence>
<keyword evidence="3" id="KW-1185">Reference proteome</keyword>
<dbReference type="Gene3D" id="3.40.50.360">
    <property type="match status" value="1"/>
</dbReference>
<dbReference type="InterPro" id="IPR050712">
    <property type="entry name" value="NAD(P)H-dep_reductase"/>
</dbReference>
<dbReference type="InterPro" id="IPR005025">
    <property type="entry name" value="FMN_Rdtase-like_dom"/>
</dbReference>
<evidence type="ECO:0000313" key="3">
    <source>
        <dbReference type="Proteomes" id="UP000656319"/>
    </source>
</evidence>
<gene>
    <name evidence="2" type="ORF">LMG27952_06863</name>
</gene>